<reference evidence="5" key="1">
    <citation type="submission" date="2022-11" db="UniProtKB">
        <authorList>
            <consortium name="WormBaseParasite"/>
        </authorList>
    </citation>
    <scope>IDENTIFICATION</scope>
</reference>
<keyword evidence="2" id="KW-0677">Repeat</keyword>
<feature type="repeat" description="WD" evidence="3">
    <location>
        <begin position="25"/>
        <end position="66"/>
    </location>
</feature>
<organism evidence="4 5">
    <name type="scientific">Parascaris univalens</name>
    <name type="common">Nematode worm</name>
    <dbReference type="NCBI Taxonomy" id="6257"/>
    <lineage>
        <taxon>Eukaryota</taxon>
        <taxon>Metazoa</taxon>
        <taxon>Ecdysozoa</taxon>
        <taxon>Nematoda</taxon>
        <taxon>Chromadorea</taxon>
        <taxon>Rhabditida</taxon>
        <taxon>Spirurina</taxon>
        <taxon>Ascaridomorpha</taxon>
        <taxon>Ascaridoidea</taxon>
        <taxon>Ascarididae</taxon>
        <taxon>Parascaris</taxon>
    </lineage>
</organism>
<dbReference type="Proteomes" id="UP000887569">
    <property type="component" value="Unplaced"/>
</dbReference>
<dbReference type="PROSITE" id="PS50082">
    <property type="entry name" value="WD_REPEATS_2"/>
    <property type="match status" value="2"/>
</dbReference>
<name>A0A915AWW8_PARUN</name>
<evidence type="ECO:0000313" key="5">
    <source>
        <dbReference type="WBParaSite" id="PgR018_g144_t03"/>
    </source>
</evidence>
<dbReference type="InterPro" id="IPR015943">
    <property type="entry name" value="WD40/YVTN_repeat-like_dom_sf"/>
</dbReference>
<dbReference type="Gene3D" id="2.130.10.10">
    <property type="entry name" value="YVTN repeat-like/Quinoprotein amine dehydrogenase"/>
    <property type="match status" value="1"/>
</dbReference>
<dbReference type="WBParaSite" id="PgR018_g144_t03">
    <property type="protein sequence ID" value="PgR018_g144_t03"/>
    <property type="gene ID" value="PgR018_g144"/>
</dbReference>
<dbReference type="InterPro" id="IPR001680">
    <property type="entry name" value="WD40_rpt"/>
</dbReference>
<sequence>FASSSNDAVIIVWDISSGCQLHTFTDSHDGAVNCLAFSLDNQYLASVGDDRSICLHRVDNGERRPNDGEDDSSMQEQHVVHHVNAYILNLEEYAIPTYSAEESFVHDAHGYHSTSAHYRPDATDRSEYLPVQLNGGAEQLSRYRPAGLRGRVEDEEEDELLARARRDLEAVASEDTYGQ</sequence>
<dbReference type="Pfam" id="PF00400">
    <property type="entry name" value="WD40"/>
    <property type="match status" value="1"/>
</dbReference>
<keyword evidence="4" id="KW-1185">Reference proteome</keyword>
<keyword evidence="1 3" id="KW-0853">WD repeat</keyword>
<evidence type="ECO:0000256" key="1">
    <source>
        <dbReference type="ARBA" id="ARBA00022574"/>
    </source>
</evidence>
<proteinExistence type="predicted"/>
<accession>A0A915AWW8</accession>
<evidence type="ECO:0000313" key="4">
    <source>
        <dbReference type="Proteomes" id="UP000887569"/>
    </source>
</evidence>
<protein>
    <submittedName>
        <fullName evidence="5">Anaphase-promoting complex subunit 4 WD40 domain-containing protein</fullName>
    </submittedName>
</protein>
<dbReference type="SMART" id="SM00320">
    <property type="entry name" value="WD40"/>
    <property type="match status" value="1"/>
</dbReference>
<dbReference type="InterPro" id="IPR036322">
    <property type="entry name" value="WD40_repeat_dom_sf"/>
</dbReference>
<dbReference type="PANTHER" id="PTHR44129">
    <property type="entry name" value="WD REPEAT-CONTAINING PROTEIN POP1"/>
    <property type="match status" value="1"/>
</dbReference>
<feature type="repeat" description="WD" evidence="3">
    <location>
        <begin position="1"/>
        <end position="23"/>
    </location>
</feature>
<dbReference type="AlphaFoldDB" id="A0A915AWW8"/>
<dbReference type="InterPro" id="IPR050349">
    <property type="entry name" value="WD_LIS1/nudF_dynein_reg"/>
</dbReference>
<dbReference type="SUPFAM" id="SSF50978">
    <property type="entry name" value="WD40 repeat-like"/>
    <property type="match status" value="1"/>
</dbReference>
<evidence type="ECO:0000256" key="3">
    <source>
        <dbReference type="PROSITE-ProRule" id="PRU00221"/>
    </source>
</evidence>
<evidence type="ECO:0000256" key="2">
    <source>
        <dbReference type="ARBA" id="ARBA00022737"/>
    </source>
</evidence>